<feature type="transmembrane region" description="Helical" evidence="6">
    <location>
        <begin position="66"/>
        <end position="89"/>
    </location>
</feature>
<comment type="subcellular location">
    <subcellularLocation>
        <location evidence="1">Membrane</location>
        <topology evidence="1">Multi-pass membrane protein</topology>
    </subcellularLocation>
</comment>
<comment type="similarity">
    <text evidence="2">Belongs to the TMEM45 family.</text>
</comment>
<evidence type="ECO:0000256" key="4">
    <source>
        <dbReference type="ARBA" id="ARBA00022989"/>
    </source>
</evidence>
<feature type="transmembrane region" description="Helical" evidence="6">
    <location>
        <begin position="135"/>
        <end position="152"/>
    </location>
</feature>
<name>A0A8D2KFJ1_UROPR</name>
<proteinExistence type="inferred from homology"/>
<accession>A0A8D2KFJ1</accession>
<evidence type="ECO:0000313" key="7">
    <source>
        <dbReference type="Ensembl" id="ENSUPAP00010009874.1"/>
    </source>
</evidence>
<evidence type="ECO:0000313" key="8">
    <source>
        <dbReference type="Proteomes" id="UP000694417"/>
    </source>
</evidence>
<dbReference type="Ensembl" id="ENSUPAT00010011367.1">
    <property type="protein sequence ID" value="ENSUPAP00010009874.1"/>
    <property type="gene ID" value="ENSUPAG00010008001.1"/>
</dbReference>
<sequence>MNGSEGKIGPKHSEVIGDFPGHALPGVFFFVMGLWWSTKSILKYVCKKHKQTCYLGSKALFQRLEFLEGIAIVTMTVIGIIGLQFFAGGPHLIIHNESPWRRVLRLQHLTLYFFFGLLGVASILCSTVSSIPVSLIKLMMSNAFFVESFIFYNHTHGREMLDIFVHQLLFLAIFLTALVAFMEFLIRNNVLLELLRSSLILLQGSWFWQIGFVLYPPSGGPAWDLVDHDNSMFLTICFCWHYALAYIIIGVNYAFVTWLTSGPHLLRGCAASWNSARVQGNSLPHVSSSPEPKEDYCLFLFQKSSDA</sequence>
<dbReference type="GO" id="GO:0016020">
    <property type="term" value="C:membrane"/>
    <property type="evidence" value="ECO:0007669"/>
    <property type="project" value="UniProtKB-SubCell"/>
</dbReference>
<evidence type="ECO:0000256" key="2">
    <source>
        <dbReference type="ARBA" id="ARBA00006948"/>
    </source>
</evidence>
<evidence type="ECO:0000256" key="3">
    <source>
        <dbReference type="ARBA" id="ARBA00022692"/>
    </source>
</evidence>
<dbReference type="Pfam" id="PF04819">
    <property type="entry name" value="DUF716"/>
    <property type="match status" value="1"/>
</dbReference>
<keyword evidence="4 6" id="KW-1133">Transmembrane helix</keyword>
<dbReference type="PANTHER" id="PTHR16007">
    <property type="entry name" value="EPIDIDYMAL MEMBRANE PROTEIN E9-RELATED"/>
    <property type="match status" value="1"/>
</dbReference>
<keyword evidence="3 6" id="KW-0812">Transmembrane</keyword>
<gene>
    <name evidence="7" type="primary">TMEM45A</name>
</gene>
<protein>
    <submittedName>
        <fullName evidence="7">Transmembrane protein 45A</fullName>
    </submittedName>
</protein>
<feature type="transmembrane region" description="Helical" evidence="6">
    <location>
        <begin position="198"/>
        <end position="217"/>
    </location>
</feature>
<reference evidence="7" key="1">
    <citation type="submission" date="2025-08" db="UniProtKB">
        <authorList>
            <consortium name="Ensembl"/>
        </authorList>
    </citation>
    <scope>IDENTIFICATION</scope>
</reference>
<dbReference type="GeneTree" id="ENSGT00940000155530"/>
<feature type="transmembrane region" description="Helical" evidence="6">
    <location>
        <begin position="109"/>
        <end position="128"/>
    </location>
</feature>
<organism evidence="7 8">
    <name type="scientific">Urocitellus parryii</name>
    <name type="common">Arctic ground squirrel</name>
    <name type="synonym">Spermophilus parryii</name>
    <dbReference type="NCBI Taxonomy" id="9999"/>
    <lineage>
        <taxon>Eukaryota</taxon>
        <taxon>Metazoa</taxon>
        <taxon>Chordata</taxon>
        <taxon>Craniata</taxon>
        <taxon>Vertebrata</taxon>
        <taxon>Euteleostomi</taxon>
        <taxon>Mammalia</taxon>
        <taxon>Eutheria</taxon>
        <taxon>Euarchontoglires</taxon>
        <taxon>Glires</taxon>
        <taxon>Rodentia</taxon>
        <taxon>Sciuromorpha</taxon>
        <taxon>Sciuridae</taxon>
        <taxon>Xerinae</taxon>
        <taxon>Marmotini</taxon>
        <taxon>Urocitellus</taxon>
    </lineage>
</organism>
<dbReference type="AlphaFoldDB" id="A0A8D2KFJ1"/>
<reference evidence="7" key="2">
    <citation type="submission" date="2025-09" db="UniProtKB">
        <authorList>
            <consortium name="Ensembl"/>
        </authorList>
    </citation>
    <scope>IDENTIFICATION</scope>
</reference>
<feature type="transmembrane region" description="Helical" evidence="6">
    <location>
        <begin position="164"/>
        <end position="186"/>
    </location>
</feature>
<dbReference type="Proteomes" id="UP000694417">
    <property type="component" value="Unplaced"/>
</dbReference>
<evidence type="ECO:0000256" key="5">
    <source>
        <dbReference type="ARBA" id="ARBA00023136"/>
    </source>
</evidence>
<feature type="transmembrane region" description="Helical" evidence="6">
    <location>
        <begin position="23"/>
        <end position="45"/>
    </location>
</feature>
<feature type="transmembrane region" description="Helical" evidence="6">
    <location>
        <begin position="232"/>
        <end position="256"/>
    </location>
</feature>
<evidence type="ECO:0000256" key="1">
    <source>
        <dbReference type="ARBA" id="ARBA00004141"/>
    </source>
</evidence>
<dbReference type="InterPro" id="IPR006904">
    <property type="entry name" value="DUF716"/>
</dbReference>
<dbReference type="PANTHER" id="PTHR16007:SF21">
    <property type="entry name" value="TRANSMEMBRANE PROTEIN 45A"/>
    <property type="match status" value="1"/>
</dbReference>
<dbReference type="InterPro" id="IPR042127">
    <property type="entry name" value="TMEM45"/>
</dbReference>
<keyword evidence="5 6" id="KW-0472">Membrane</keyword>
<keyword evidence="8" id="KW-1185">Reference proteome</keyword>
<evidence type="ECO:0000256" key="6">
    <source>
        <dbReference type="SAM" id="Phobius"/>
    </source>
</evidence>